<keyword evidence="2 5" id="KW-0808">Transferase</keyword>
<comment type="similarity">
    <text evidence="1">Belongs to the phosphate acetyltransferase and butyryltransferase family.</text>
</comment>
<dbReference type="Gene3D" id="3.40.718.10">
    <property type="entry name" value="Isopropylmalate Dehydrogenase"/>
    <property type="match status" value="1"/>
</dbReference>
<gene>
    <name evidence="5" type="primary">yqiS</name>
    <name evidence="5" type="ORF">QGM71_02230</name>
</gene>
<evidence type="ECO:0000259" key="4">
    <source>
        <dbReference type="Pfam" id="PF01515"/>
    </source>
</evidence>
<evidence type="ECO:0000313" key="5">
    <source>
        <dbReference type="EMBL" id="MEC5422306.1"/>
    </source>
</evidence>
<dbReference type="PANTHER" id="PTHR43356:SF2">
    <property type="entry name" value="PHOSPHATE ACETYLTRANSFERASE"/>
    <property type="match status" value="1"/>
</dbReference>
<keyword evidence="6" id="KW-1185">Reference proteome</keyword>
<feature type="domain" description="Phosphate acetyl/butaryl transferase" evidence="4">
    <location>
        <begin position="79"/>
        <end position="295"/>
    </location>
</feature>
<comment type="caution">
    <text evidence="5">The sequence shown here is derived from an EMBL/GenBank/DDBJ whole genome shotgun (WGS) entry which is preliminary data.</text>
</comment>
<dbReference type="EC" id="2.3.1.19" evidence="5"/>
<evidence type="ECO:0000256" key="2">
    <source>
        <dbReference type="ARBA" id="ARBA00022679"/>
    </source>
</evidence>
<organism evidence="5 6">
    <name type="scientific">Virgibacillus tibetensis</name>
    <dbReference type="NCBI Taxonomy" id="3042313"/>
    <lineage>
        <taxon>Bacteria</taxon>
        <taxon>Bacillati</taxon>
        <taxon>Bacillota</taxon>
        <taxon>Bacilli</taxon>
        <taxon>Bacillales</taxon>
        <taxon>Bacillaceae</taxon>
        <taxon>Virgibacillus</taxon>
    </lineage>
</organism>
<sequence length="302" mass="32104">MNKLASLKNRAKLEEEQTVSVAKAADREVLLAIKAALKENLCSFILVDDENKITSIAEEINLDLSLPSISINHVIRAEDVAPASVLAIHNNEAQILMKGNISTKDLLQAVLNKEYGLRTGKVLSHVALFEIPNQERLVLLTDAAMNIAPNLKEKAQIINNAVQVAHGIGLDIPNVAVIASVEIVNEAMQSTVDAAALTQMQKRGQITGCVVDGPLAFDNAVSLQAARHKGIVSEVAGSADILMVPTIEVGNALYKSFIYFADAKVAAIISGAKAPIILTSRADTAESKLNSLALALVASKTF</sequence>
<keyword evidence="3 5" id="KW-0012">Acyltransferase</keyword>
<name>A0ABU6KB79_9BACI</name>
<dbReference type="GO" id="GO:0050182">
    <property type="term" value="F:phosphate butyryltransferase activity"/>
    <property type="evidence" value="ECO:0007669"/>
    <property type="project" value="UniProtKB-EC"/>
</dbReference>
<dbReference type="PIRSF" id="PIRSF000428">
    <property type="entry name" value="P_Ac_trans"/>
    <property type="match status" value="1"/>
</dbReference>
<accession>A0ABU6KB79</accession>
<dbReference type="EMBL" id="JARZFX010000001">
    <property type="protein sequence ID" value="MEC5422306.1"/>
    <property type="molecule type" value="Genomic_DNA"/>
</dbReference>
<dbReference type="NCBIfam" id="NF005837">
    <property type="entry name" value="PRK07742.1"/>
    <property type="match status" value="1"/>
</dbReference>
<evidence type="ECO:0000256" key="1">
    <source>
        <dbReference type="ARBA" id="ARBA00005656"/>
    </source>
</evidence>
<dbReference type="RefSeq" id="WP_327605873.1">
    <property type="nucleotide sequence ID" value="NZ_JARZFX010000001.1"/>
</dbReference>
<dbReference type="NCBIfam" id="NF006045">
    <property type="entry name" value="PRK08190.1"/>
    <property type="match status" value="1"/>
</dbReference>
<dbReference type="InterPro" id="IPR002505">
    <property type="entry name" value="PTA_PTB"/>
</dbReference>
<dbReference type="Pfam" id="PF01515">
    <property type="entry name" value="PTA_PTB"/>
    <property type="match status" value="1"/>
</dbReference>
<dbReference type="Proteomes" id="UP001335737">
    <property type="component" value="Unassembled WGS sequence"/>
</dbReference>
<proteinExistence type="inferred from homology"/>
<dbReference type="PANTHER" id="PTHR43356">
    <property type="entry name" value="PHOSPHATE ACETYLTRANSFERASE"/>
    <property type="match status" value="1"/>
</dbReference>
<evidence type="ECO:0000256" key="3">
    <source>
        <dbReference type="ARBA" id="ARBA00023315"/>
    </source>
</evidence>
<dbReference type="SUPFAM" id="SSF53659">
    <property type="entry name" value="Isocitrate/Isopropylmalate dehydrogenase-like"/>
    <property type="match status" value="1"/>
</dbReference>
<evidence type="ECO:0000313" key="6">
    <source>
        <dbReference type="Proteomes" id="UP001335737"/>
    </source>
</evidence>
<dbReference type="InterPro" id="IPR012147">
    <property type="entry name" value="P_Ac_Bu_trans"/>
</dbReference>
<reference evidence="5 6" key="1">
    <citation type="journal article" date="2024" name="Int. J. Syst. Evol. Microbiol.">
        <title>Virgibacillus tibetensis sp. nov., isolated from salt lake on the Tibetan Plateau of China.</title>
        <authorList>
            <person name="Phurbu D."/>
            <person name="Liu Z.-X."/>
            <person name="Wang R."/>
            <person name="Zheng Y.-Y."/>
            <person name="Liu H.-C."/>
            <person name="Zhou Y.-G."/>
            <person name="Yu Y.-J."/>
            <person name="Li A.-H."/>
        </authorList>
    </citation>
    <scope>NUCLEOTIDE SEQUENCE [LARGE SCALE GENOMIC DNA]</scope>
    <source>
        <strain evidence="5 6">C22-A2</strain>
    </source>
</reference>
<dbReference type="InterPro" id="IPR050500">
    <property type="entry name" value="Phos_Acetyltrans/Butyryltrans"/>
</dbReference>
<protein>
    <submittedName>
        <fullName evidence="5">Phosphate butyryltransferase</fullName>
        <ecNumber evidence="5">2.3.1.19</ecNumber>
    </submittedName>
</protein>